<reference evidence="9 10" key="2">
    <citation type="submission" date="2018-11" db="EMBL/GenBank/DDBJ databases">
        <authorList>
            <consortium name="Pathogen Informatics"/>
        </authorList>
    </citation>
    <scope>NUCLEOTIDE SEQUENCE [LARGE SCALE GENOMIC DNA]</scope>
</reference>
<organism evidence="11">
    <name type="scientific">Soboliphyme baturini</name>
    <dbReference type="NCBI Taxonomy" id="241478"/>
    <lineage>
        <taxon>Eukaryota</taxon>
        <taxon>Metazoa</taxon>
        <taxon>Ecdysozoa</taxon>
        <taxon>Nematoda</taxon>
        <taxon>Enoplea</taxon>
        <taxon>Dorylaimia</taxon>
        <taxon>Dioctophymatida</taxon>
        <taxon>Dioctophymatoidea</taxon>
        <taxon>Soboliphymatidae</taxon>
        <taxon>Soboliphyme</taxon>
    </lineage>
</organism>
<keyword evidence="4" id="KW-0964">Secreted</keyword>
<protein>
    <recommendedName>
        <fullName evidence="8">Protein Wnt</fullName>
    </recommendedName>
</protein>
<dbReference type="AlphaFoldDB" id="A0A183J7Q9"/>
<evidence type="ECO:0000256" key="7">
    <source>
        <dbReference type="ARBA" id="ARBA00023157"/>
    </source>
</evidence>
<sequence>MSDCHCDTRRVGRDSDASGEFFWGGCADNVHYAATFARRFIDSKDRKSRDGRALMNLHNNRAGRKVTL</sequence>
<evidence type="ECO:0000256" key="3">
    <source>
        <dbReference type="ARBA" id="ARBA00022473"/>
    </source>
</evidence>
<keyword evidence="7" id="KW-1015">Disulfide bond</keyword>
<keyword evidence="3 8" id="KW-0217">Developmental protein</keyword>
<dbReference type="GO" id="GO:0005109">
    <property type="term" value="F:frizzled binding"/>
    <property type="evidence" value="ECO:0007669"/>
    <property type="project" value="TreeGrafter"/>
</dbReference>
<evidence type="ECO:0000313" key="9">
    <source>
        <dbReference type="EMBL" id="VDP43921.1"/>
    </source>
</evidence>
<dbReference type="GO" id="GO:0030182">
    <property type="term" value="P:neuron differentiation"/>
    <property type="evidence" value="ECO:0007669"/>
    <property type="project" value="TreeGrafter"/>
</dbReference>
<evidence type="ECO:0000256" key="8">
    <source>
        <dbReference type="RuleBase" id="RU003500"/>
    </source>
</evidence>
<dbReference type="Pfam" id="PF00110">
    <property type="entry name" value="wnt"/>
    <property type="match status" value="1"/>
</dbReference>
<reference evidence="11" key="1">
    <citation type="submission" date="2016-06" db="UniProtKB">
        <authorList>
            <consortium name="WormBaseParasite"/>
        </authorList>
    </citation>
    <scope>IDENTIFICATION</scope>
</reference>
<comment type="subcellular location">
    <subcellularLocation>
        <location evidence="1 8">Secreted</location>
        <location evidence="1 8">Extracellular space</location>
        <location evidence="1 8">Extracellular matrix</location>
    </subcellularLocation>
</comment>
<evidence type="ECO:0000256" key="2">
    <source>
        <dbReference type="ARBA" id="ARBA00005683"/>
    </source>
</evidence>
<comment type="similarity">
    <text evidence="2 8">Belongs to the Wnt family.</text>
</comment>
<evidence type="ECO:0000256" key="6">
    <source>
        <dbReference type="ARBA" id="ARBA00022687"/>
    </source>
</evidence>
<keyword evidence="5" id="KW-0272">Extracellular matrix</keyword>
<evidence type="ECO:0000313" key="10">
    <source>
        <dbReference type="Proteomes" id="UP000270296"/>
    </source>
</evidence>
<evidence type="ECO:0000256" key="4">
    <source>
        <dbReference type="ARBA" id="ARBA00022525"/>
    </source>
</evidence>
<dbReference type="PANTHER" id="PTHR12027">
    <property type="entry name" value="WNT RELATED"/>
    <property type="match status" value="1"/>
</dbReference>
<dbReference type="Proteomes" id="UP000270296">
    <property type="component" value="Unassembled WGS sequence"/>
</dbReference>
<name>A0A183J7Q9_9BILA</name>
<dbReference type="OrthoDB" id="5945655at2759"/>
<dbReference type="GO" id="GO:0005125">
    <property type="term" value="F:cytokine activity"/>
    <property type="evidence" value="ECO:0007669"/>
    <property type="project" value="TreeGrafter"/>
</dbReference>
<evidence type="ECO:0000256" key="5">
    <source>
        <dbReference type="ARBA" id="ARBA00022530"/>
    </source>
</evidence>
<keyword evidence="6 8" id="KW-0879">Wnt signaling pathway</keyword>
<gene>
    <name evidence="9" type="ORF">SBAD_LOCUS11907</name>
</gene>
<dbReference type="GO" id="GO:0005615">
    <property type="term" value="C:extracellular space"/>
    <property type="evidence" value="ECO:0007669"/>
    <property type="project" value="TreeGrafter"/>
</dbReference>
<dbReference type="WBParaSite" id="SBAD_0001230401-mRNA-1">
    <property type="protein sequence ID" value="SBAD_0001230401-mRNA-1"/>
    <property type="gene ID" value="SBAD_0001230401"/>
</dbReference>
<evidence type="ECO:0000256" key="1">
    <source>
        <dbReference type="ARBA" id="ARBA00004498"/>
    </source>
</evidence>
<dbReference type="GO" id="GO:0045165">
    <property type="term" value="P:cell fate commitment"/>
    <property type="evidence" value="ECO:0007669"/>
    <property type="project" value="TreeGrafter"/>
</dbReference>
<accession>A0A183J7Q9</accession>
<dbReference type="EMBL" id="UZAM01016591">
    <property type="protein sequence ID" value="VDP43921.1"/>
    <property type="molecule type" value="Genomic_DNA"/>
</dbReference>
<keyword evidence="10" id="KW-1185">Reference proteome</keyword>
<comment type="function">
    <text evidence="8">Ligand for members of the frizzled family of seven transmembrane receptors.</text>
</comment>
<proteinExistence type="inferred from homology"/>
<dbReference type="PANTHER" id="PTHR12027:SF37">
    <property type="entry name" value="PROTEIN WNT"/>
    <property type="match status" value="1"/>
</dbReference>
<evidence type="ECO:0000313" key="11">
    <source>
        <dbReference type="WBParaSite" id="SBAD_0001230401-mRNA-1"/>
    </source>
</evidence>
<dbReference type="GO" id="GO:0060070">
    <property type="term" value="P:canonical Wnt signaling pathway"/>
    <property type="evidence" value="ECO:0007669"/>
    <property type="project" value="TreeGrafter"/>
</dbReference>
<dbReference type="InterPro" id="IPR005817">
    <property type="entry name" value="Wnt"/>
</dbReference>